<feature type="region of interest" description="Disordered" evidence="5">
    <location>
        <begin position="450"/>
        <end position="494"/>
    </location>
</feature>
<keyword evidence="6" id="KW-0472">Membrane</keyword>
<dbReference type="KEGG" id="mff:MFFC18_01210"/>
<evidence type="ECO:0000256" key="6">
    <source>
        <dbReference type="SAM" id="Phobius"/>
    </source>
</evidence>
<dbReference type="Pfam" id="PF11821">
    <property type="entry name" value="ActD"/>
    <property type="match status" value="1"/>
</dbReference>
<dbReference type="InterPro" id="IPR009056">
    <property type="entry name" value="Cyt_c-like_dom"/>
</dbReference>
<dbReference type="Proteomes" id="UP000322214">
    <property type="component" value="Chromosome"/>
</dbReference>
<keyword evidence="3 4" id="KW-0408">Iron</keyword>
<evidence type="ECO:0000256" key="3">
    <source>
        <dbReference type="ARBA" id="ARBA00023004"/>
    </source>
</evidence>
<accession>A0A5B9P1Y6</accession>
<dbReference type="STRING" id="980251.GCA_001642875_03640"/>
<dbReference type="EMBL" id="CP042912">
    <property type="protein sequence ID" value="QEG20274.1"/>
    <property type="molecule type" value="Genomic_DNA"/>
</dbReference>
<evidence type="ECO:0000256" key="5">
    <source>
        <dbReference type="SAM" id="MobiDB-lite"/>
    </source>
</evidence>
<keyword evidence="2 4" id="KW-0479">Metal-binding</keyword>
<dbReference type="Pfam" id="PF13442">
    <property type="entry name" value="Cytochrome_CBB3"/>
    <property type="match status" value="1"/>
</dbReference>
<dbReference type="InterPro" id="IPR036909">
    <property type="entry name" value="Cyt_c-like_dom_sf"/>
</dbReference>
<evidence type="ECO:0000313" key="8">
    <source>
        <dbReference type="EMBL" id="QEG20274.1"/>
    </source>
</evidence>
<reference evidence="8 9" key="1">
    <citation type="submission" date="2019-08" db="EMBL/GenBank/DDBJ databases">
        <title>Deep-cultivation of Planctomycetes and their phenomic and genomic characterization uncovers novel biology.</title>
        <authorList>
            <person name="Wiegand S."/>
            <person name="Jogler M."/>
            <person name="Boedeker C."/>
            <person name="Pinto D."/>
            <person name="Vollmers J."/>
            <person name="Rivas-Marin E."/>
            <person name="Kohn T."/>
            <person name="Peeters S.H."/>
            <person name="Heuer A."/>
            <person name="Rast P."/>
            <person name="Oberbeckmann S."/>
            <person name="Bunk B."/>
            <person name="Jeske O."/>
            <person name="Meyerdierks A."/>
            <person name="Storesund J.E."/>
            <person name="Kallscheuer N."/>
            <person name="Luecker S."/>
            <person name="Lage O.M."/>
            <person name="Pohl T."/>
            <person name="Merkel B.J."/>
            <person name="Hornburger P."/>
            <person name="Mueller R.-W."/>
            <person name="Bruemmer F."/>
            <person name="Labrenz M."/>
            <person name="Spormann A.M."/>
            <person name="Op den Camp H."/>
            <person name="Overmann J."/>
            <person name="Amann R."/>
            <person name="Jetten M.S.M."/>
            <person name="Mascher T."/>
            <person name="Medema M.H."/>
            <person name="Devos D.P."/>
            <person name="Kaster A.-K."/>
            <person name="Ovreas L."/>
            <person name="Rohde M."/>
            <person name="Galperin M.Y."/>
            <person name="Jogler C."/>
        </authorList>
    </citation>
    <scope>NUCLEOTIDE SEQUENCE [LARGE SCALE GENOMIC DNA]</scope>
    <source>
        <strain evidence="8 9">FC18</strain>
    </source>
</reference>
<dbReference type="OrthoDB" id="9773456at2"/>
<gene>
    <name evidence="8" type="ORF">MFFC18_01210</name>
</gene>
<dbReference type="RefSeq" id="WP_075085668.1">
    <property type="nucleotide sequence ID" value="NZ_CP042912.1"/>
</dbReference>
<evidence type="ECO:0000256" key="1">
    <source>
        <dbReference type="ARBA" id="ARBA00022617"/>
    </source>
</evidence>
<evidence type="ECO:0000259" key="7">
    <source>
        <dbReference type="PROSITE" id="PS51007"/>
    </source>
</evidence>
<dbReference type="GO" id="GO:0046872">
    <property type="term" value="F:metal ion binding"/>
    <property type="evidence" value="ECO:0007669"/>
    <property type="project" value="UniProtKB-KW"/>
</dbReference>
<dbReference type="GO" id="GO:0020037">
    <property type="term" value="F:heme binding"/>
    <property type="evidence" value="ECO:0007669"/>
    <property type="project" value="InterPro"/>
</dbReference>
<dbReference type="AlphaFoldDB" id="A0A5B9P1Y6"/>
<feature type="compositionally biased region" description="Acidic residues" evidence="5">
    <location>
        <begin position="456"/>
        <end position="472"/>
    </location>
</feature>
<dbReference type="SUPFAM" id="SSF46626">
    <property type="entry name" value="Cytochrome c"/>
    <property type="match status" value="1"/>
</dbReference>
<keyword evidence="6" id="KW-0812">Transmembrane</keyword>
<keyword evidence="1 4" id="KW-0349">Heme</keyword>
<dbReference type="PROSITE" id="PS51007">
    <property type="entry name" value="CYTC"/>
    <property type="match status" value="1"/>
</dbReference>
<proteinExistence type="predicted"/>
<evidence type="ECO:0000256" key="2">
    <source>
        <dbReference type="ARBA" id="ARBA00022723"/>
    </source>
</evidence>
<organism evidence="8 9">
    <name type="scientific">Mariniblastus fucicola</name>
    <dbReference type="NCBI Taxonomy" id="980251"/>
    <lineage>
        <taxon>Bacteria</taxon>
        <taxon>Pseudomonadati</taxon>
        <taxon>Planctomycetota</taxon>
        <taxon>Planctomycetia</taxon>
        <taxon>Pirellulales</taxon>
        <taxon>Pirellulaceae</taxon>
        <taxon>Mariniblastus</taxon>
    </lineage>
</organism>
<feature type="transmembrane region" description="Helical" evidence="6">
    <location>
        <begin position="209"/>
        <end position="232"/>
    </location>
</feature>
<name>A0A5B9P1Y6_9BACT</name>
<keyword evidence="9" id="KW-1185">Reference proteome</keyword>
<protein>
    <submittedName>
        <fullName evidence="8">Cytochrome c</fullName>
    </submittedName>
</protein>
<dbReference type="GO" id="GO:0009055">
    <property type="term" value="F:electron transfer activity"/>
    <property type="evidence" value="ECO:0007669"/>
    <property type="project" value="InterPro"/>
</dbReference>
<feature type="compositionally biased region" description="Acidic residues" evidence="5">
    <location>
        <begin position="479"/>
        <end position="494"/>
    </location>
</feature>
<feature type="transmembrane region" description="Helical" evidence="6">
    <location>
        <begin position="62"/>
        <end position="84"/>
    </location>
</feature>
<feature type="domain" description="Cytochrome c" evidence="7">
    <location>
        <begin position="346"/>
        <end position="444"/>
    </location>
</feature>
<dbReference type="InterPro" id="IPR021776">
    <property type="entry name" value="ActD"/>
</dbReference>
<evidence type="ECO:0000313" key="9">
    <source>
        <dbReference type="Proteomes" id="UP000322214"/>
    </source>
</evidence>
<feature type="transmembrane region" description="Helical" evidence="6">
    <location>
        <begin position="122"/>
        <end position="142"/>
    </location>
</feature>
<dbReference type="PANTHER" id="PTHR40394">
    <property type="entry name" value="LIPOPROTEIN-RELATED"/>
    <property type="match status" value="1"/>
</dbReference>
<dbReference type="PANTHER" id="PTHR40394:SF2">
    <property type="entry name" value="QUINOL:CYTOCHROME C OXIDOREDUCTASE MEMBRANE PROTEIN"/>
    <property type="match status" value="1"/>
</dbReference>
<keyword evidence="6" id="KW-1133">Transmembrane helix</keyword>
<dbReference type="Gene3D" id="1.10.760.10">
    <property type="entry name" value="Cytochrome c-like domain"/>
    <property type="match status" value="1"/>
</dbReference>
<evidence type="ECO:0000256" key="4">
    <source>
        <dbReference type="PROSITE-ProRule" id="PRU00433"/>
    </source>
</evidence>
<sequence>MANETNNSSDKELVGLLAQFDDPTSLLAACNNAREAGYTKMDAYTPFPVHGIDPALGIKRSFLPFIVLAVALGAVVLGLGMQFYTNGGGIGDWSTDEAAIFPGYRFMISGKPYFSLPANIPVTFEVIVLSSAFATFFGMWIINRLPRLSNPLHRVSRFKRVTNDKFFLMLEAKDDKFDASDSEAHLNQWGAVAIEEVNQDLTDTKLPSWMAPAALIGALLLLIPPVAIFSVYGSTNRKPRLHVVPDMDWQHKFKTQVLSPNIAEKDDPVYLFENRRAMRQPVEGSVRFGSLEDDSEMFRGIKKEFSGQAATVGLKSNVLASTAVQEEENPDQWITGFPEGFKVNEDTLARGKQRFEIYCSVCHGYAGNGDGLVNQRAIALAANGKASWTAAKSLHDPTVTDSVKNPTGRIYDTITNGRNTMGPYRDQIPVEDRWAIVAYVKALQATGITAPGAEATESEAEEAGEPEADESAEPAAETTEPEAEASEADDADTE</sequence>